<dbReference type="GO" id="GO:0015628">
    <property type="term" value="P:protein secretion by the type II secretion system"/>
    <property type="evidence" value="ECO:0007669"/>
    <property type="project" value="InterPro"/>
</dbReference>
<name>A0A562S7X5_9BACT</name>
<dbReference type="GO" id="GO:0015627">
    <property type="term" value="C:type II protein secretion system complex"/>
    <property type="evidence" value="ECO:0007669"/>
    <property type="project" value="InterPro"/>
</dbReference>
<dbReference type="EMBL" id="VLLC01000001">
    <property type="protein sequence ID" value="TWI77462.1"/>
    <property type="molecule type" value="Genomic_DNA"/>
</dbReference>
<dbReference type="InterPro" id="IPR010055">
    <property type="entry name" value="T2SS_protein-GspJ"/>
</dbReference>
<evidence type="ECO:0000256" key="6">
    <source>
        <dbReference type="ARBA" id="ARBA00022519"/>
    </source>
</evidence>
<dbReference type="PANTHER" id="PTHR39583">
    <property type="entry name" value="TYPE II SECRETION SYSTEM PROTEIN J-RELATED"/>
    <property type="match status" value="1"/>
</dbReference>
<keyword evidence="8" id="KW-1133">Transmembrane helix</keyword>
<dbReference type="InterPro" id="IPR045584">
    <property type="entry name" value="Pilin-like"/>
</dbReference>
<evidence type="ECO:0000256" key="2">
    <source>
        <dbReference type="ARBA" id="ARBA00011084"/>
    </source>
</evidence>
<evidence type="ECO:0000256" key="4">
    <source>
        <dbReference type="ARBA" id="ARBA00022475"/>
    </source>
</evidence>
<organism evidence="10 11">
    <name type="scientific">Desulfobotulus alkaliphilus</name>
    <dbReference type="NCBI Taxonomy" id="622671"/>
    <lineage>
        <taxon>Bacteria</taxon>
        <taxon>Pseudomonadati</taxon>
        <taxon>Thermodesulfobacteriota</taxon>
        <taxon>Desulfobacteria</taxon>
        <taxon>Desulfobacterales</taxon>
        <taxon>Desulfobacteraceae</taxon>
        <taxon>Desulfobotulus</taxon>
    </lineage>
</organism>
<dbReference type="InterPro" id="IPR051621">
    <property type="entry name" value="T2SS_protein_J"/>
</dbReference>
<evidence type="ECO:0000313" key="10">
    <source>
        <dbReference type="EMBL" id="TWI77462.1"/>
    </source>
</evidence>
<keyword evidence="4" id="KW-1003">Cell membrane</keyword>
<keyword evidence="11" id="KW-1185">Reference proteome</keyword>
<dbReference type="InterPro" id="IPR012902">
    <property type="entry name" value="N_methyl_site"/>
</dbReference>
<evidence type="ECO:0000256" key="5">
    <source>
        <dbReference type="ARBA" id="ARBA00022481"/>
    </source>
</evidence>
<comment type="caution">
    <text evidence="10">The sequence shown here is derived from an EMBL/GenBank/DDBJ whole genome shotgun (WGS) entry which is preliminary data.</text>
</comment>
<dbReference type="GO" id="GO:0005886">
    <property type="term" value="C:plasma membrane"/>
    <property type="evidence" value="ECO:0007669"/>
    <property type="project" value="UniProtKB-SubCell"/>
</dbReference>
<dbReference type="SUPFAM" id="SSF54523">
    <property type="entry name" value="Pili subunits"/>
    <property type="match status" value="1"/>
</dbReference>
<dbReference type="Proteomes" id="UP000318307">
    <property type="component" value="Unassembled WGS sequence"/>
</dbReference>
<dbReference type="PANTHER" id="PTHR39583:SF2">
    <property type="entry name" value="TYPE II SECRETION SYSTEM PROTEIN J"/>
    <property type="match status" value="1"/>
</dbReference>
<gene>
    <name evidence="10" type="ORF">LZ24_00272</name>
</gene>
<evidence type="ECO:0000256" key="3">
    <source>
        <dbReference type="ARBA" id="ARBA00021539"/>
    </source>
</evidence>
<evidence type="ECO:0000256" key="1">
    <source>
        <dbReference type="ARBA" id="ARBA00004377"/>
    </source>
</evidence>
<keyword evidence="6" id="KW-0997">Cell inner membrane</keyword>
<accession>A0A562S7X5</accession>
<dbReference type="NCBIfam" id="TIGR02532">
    <property type="entry name" value="IV_pilin_GFxxxE"/>
    <property type="match status" value="1"/>
</dbReference>
<evidence type="ECO:0000256" key="9">
    <source>
        <dbReference type="ARBA" id="ARBA00023136"/>
    </source>
</evidence>
<reference evidence="10 11" key="1">
    <citation type="submission" date="2019-07" db="EMBL/GenBank/DDBJ databases">
        <title>Genome sequencing of 100 strains of the haloalkaliphilic chemolithoautotrophic sulfur-oxidizing bacterium Thioalkalivibrio.</title>
        <authorList>
            <person name="Muyzer G."/>
        </authorList>
    </citation>
    <scope>NUCLEOTIDE SEQUENCE [LARGE SCALE GENOMIC DNA]</scope>
    <source>
        <strain evidence="10 11">ASO4-4</strain>
    </source>
</reference>
<evidence type="ECO:0000256" key="8">
    <source>
        <dbReference type="ARBA" id="ARBA00022989"/>
    </source>
</evidence>
<comment type="subcellular location">
    <subcellularLocation>
        <location evidence="1">Cell inner membrane</location>
        <topology evidence="1">Single-pass membrane protein</topology>
    </subcellularLocation>
</comment>
<dbReference type="AlphaFoldDB" id="A0A562S7X5"/>
<comment type="similarity">
    <text evidence="2">Belongs to the GSP J family.</text>
</comment>
<dbReference type="OrthoDB" id="5416222at2"/>
<keyword evidence="7" id="KW-0812">Transmembrane</keyword>
<evidence type="ECO:0000256" key="7">
    <source>
        <dbReference type="ARBA" id="ARBA00022692"/>
    </source>
</evidence>
<dbReference type="Pfam" id="PF07963">
    <property type="entry name" value="N_methyl"/>
    <property type="match status" value="1"/>
</dbReference>
<keyword evidence="5" id="KW-0488">Methylation</keyword>
<proteinExistence type="inferred from homology"/>
<sequence length="237" mass="26950">MRKKKRLLAHKKSEAGFTLMEILVALVILAIVMGASYASFSALVGTDQAMGPMLKNLEDARRTMGWLERDFSSTSVSLPPAYRKPELFDDAQDPFRFEAWEENLGNGRFSGVRFAADAHLPFFGSPLKGLARISYTVLEKKDGSLALYRSDHIHPYPDTDRSEELRFLVCDNIKKFTLDFMDEKGEWHREWDSESNRYGWATPRAVRVGLETGRGPDARAMATEIRIPVWRESQGDL</sequence>
<dbReference type="Gene3D" id="2.10.70.20">
    <property type="entry name" value="gspk-gspi-gspj complex like domains"/>
    <property type="match status" value="1"/>
</dbReference>
<evidence type="ECO:0000313" key="11">
    <source>
        <dbReference type="Proteomes" id="UP000318307"/>
    </source>
</evidence>
<dbReference type="RefSeq" id="WP_144681532.1">
    <property type="nucleotide sequence ID" value="NZ_VLLC01000001.1"/>
</dbReference>
<protein>
    <recommendedName>
        <fullName evidence="3">Type II secretion system protein J</fullName>
    </recommendedName>
</protein>
<dbReference type="Pfam" id="PF11612">
    <property type="entry name" value="T2SSJ"/>
    <property type="match status" value="1"/>
</dbReference>
<keyword evidence="9" id="KW-0472">Membrane</keyword>